<proteinExistence type="predicted"/>
<dbReference type="Proteomes" id="UP000054248">
    <property type="component" value="Unassembled WGS sequence"/>
</dbReference>
<dbReference type="AlphaFoldDB" id="A0A0C3KQR0"/>
<reference evidence="2" key="2">
    <citation type="submission" date="2015-01" db="EMBL/GenBank/DDBJ databases">
        <title>Evolutionary Origins and Diversification of the Mycorrhizal Mutualists.</title>
        <authorList>
            <consortium name="DOE Joint Genome Institute"/>
            <consortium name="Mycorrhizal Genomics Consortium"/>
            <person name="Kohler A."/>
            <person name="Kuo A."/>
            <person name="Nagy L.G."/>
            <person name="Floudas D."/>
            <person name="Copeland A."/>
            <person name="Barry K.W."/>
            <person name="Cichocki N."/>
            <person name="Veneault-Fourrey C."/>
            <person name="LaButti K."/>
            <person name="Lindquist E.A."/>
            <person name="Lipzen A."/>
            <person name="Lundell T."/>
            <person name="Morin E."/>
            <person name="Murat C."/>
            <person name="Riley R."/>
            <person name="Ohm R."/>
            <person name="Sun H."/>
            <person name="Tunlid A."/>
            <person name="Henrissat B."/>
            <person name="Grigoriev I.V."/>
            <person name="Hibbett D.S."/>
            <person name="Martin F."/>
        </authorList>
    </citation>
    <scope>NUCLEOTIDE SEQUENCE [LARGE SCALE GENOMIC DNA]</scope>
    <source>
        <strain evidence="2">MUT 4182</strain>
    </source>
</reference>
<protein>
    <submittedName>
        <fullName evidence="1">Uncharacterized protein</fullName>
    </submittedName>
</protein>
<sequence>MPVNEKYIFALLSSLPSQNSVRDKDPKRPRLELVEGIRMNWVGRYRKAEAVACRLNRVENEPIGTRIPQNHPGTLIQALYDVSGVEDGHRGLNYPRLEVKLSLTGLVYLSCIPIVKHEDGAQNAFAVEASVQCADFVEARSSIRRRSGSQKPSQSDVETAHGLQCPYCSAQTS</sequence>
<evidence type="ECO:0000313" key="2">
    <source>
        <dbReference type="Proteomes" id="UP000054248"/>
    </source>
</evidence>
<keyword evidence="2" id="KW-1185">Reference proteome</keyword>
<dbReference type="HOGENOM" id="CLU_1548746_0_0_1"/>
<reference evidence="1 2" key="1">
    <citation type="submission" date="2014-04" db="EMBL/GenBank/DDBJ databases">
        <authorList>
            <consortium name="DOE Joint Genome Institute"/>
            <person name="Kuo A."/>
            <person name="Girlanda M."/>
            <person name="Perotto S."/>
            <person name="Kohler A."/>
            <person name="Nagy L.G."/>
            <person name="Floudas D."/>
            <person name="Copeland A."/>
            <person name="Barry K.W."/>
            <person name="Cichocki N."/>
            <person name="Veneault-Fourrey C."/>
            <person name="LaButti K."/>
            <person name="Lindquist E.A."/>
            <person name="Lipzen A."/>
            <person name="Lundell T."/>
            <person name="Morin E."/>
            <person name="Murat C."/>
            <person name="Sun H."/>
            <person name="Tunlid A."/>
            <person name="Henrissat B."/>
            <person name="Grigoriev I.V."/>
            <person name="Hibbett D.S."/>
            <person name="Martin F."/>
            <person name="Nordberg H.P."/>
            <person name="Cantor M.N."/>
            <person name="Hua S.X."/>
        </authorList>
    </citation>
    <scope>NUCLEOTIDE SEQUENCE [LARGE SCALE GENOMIC DNA]</scope>
    <source>
        <strain evidence="1 2">MUT 4182</strain>
    </source>
</reference>
<gene>
    <name evidence="1" type="ORF">M407DRAFT_9279</name>
</gene>
<evidence type="ECO:0000313" key="1">
    <source>
        <dbReference type="EMBL" id="KIO23748.1"/>
    </source>
</evidence>
<dbReference type="EMBL" id="KN823077">
    <property type="protein sequence ID" value="KIO23748.1"/>
    <property type="molecule type" value="Genomic_DNA"/>
</dbReference>
<organism evidence="1 2">
    <name type="scientific">Tulasnella calospora MUT 4182</name>
    <dbReference type="NCBI Taxonomy" id="1051891"/>
    <lineage>
        <taxon>Eukaryota</taxon>
        <taxon>Fungi</taxon>
        <taxon>Dikarya</taxon>
        <taxon>Basidiomycota</taxon>
        <taxon>Agaricomycotina</taxon>
        <taxon>Agaricomycetes</taxon>
        <taxon>Cantharellales</taxon>
        <taxon>Tulasnellaceae</taxon>
        <taxon>Tulasnella</taxon>
    </lineage>
</organism>
<name>A0A0C3KQR0_9AGAM</name>
<accession>A0A0C3KQR0</accession>